<sequence>MAYTDEQIDQKFQEVAKKDCTYNVCEINEILKDKISKDFFNRKMIEVNEKIEDAKTEVIDNLESEDTDKALSANQGRILNERIDSINASGVEMVDALDSEDTDKALTANQGRVLNEKIEALGQIPASVEVVDNLESVDVDKPLSANQGRILKEMVENNVGGGGSSVEVVDSFDSTDTTKALSANRGRLLNDAIGDISTALTQILG</sequence>
<keyword evidence="2" id="KW-1185">Reference proteome</keyword>
<name>N8WQM2_9GAMM</name>
<dbReference type="Proteomes" id="UP000018438">
    <property type="component" value="Unassembled WGS sequence"/>
</dbReference>
<accession>N8WQM2</accession>
<reference evidence="1 2" key="1">
    <citation type="submission" date="2013-02" db="EMBL/GenBank/DDBJ databases">
        <title>The Genome Sequence of Acinetobacter schindleri NIPH 900.</title>
        <authorList>
            <consortium name="The Broad Institute Genome Sequencing Platform"/>
            <consortium name="The Broad Institute Genome Sequencing Center for Infectious Disease"/>
            <person name="Cerqueira G."/>
            <person name="Feldgarden M."/>
            <person name="Courvalin P."/>
            <person name="Perichon B."/>
            <person name="Grillot-Courvalin C."/>
            <person name="Clermont D."/>
            <person name="Rocha E."/>
            <person name="Yoon E.-J."/>
            <person name="Nemec A."/>
            <person name="Walker B."/>
            <person name="Young S.K."/>
            <person name="Zeng Q."/>
            <person name="Gargeya S."/>
            <person name="Fitzgerald M."/>
            <person name="Haas B."/>
            <person name="Abouelleil A."/>
            <person name="Alvarado L."/>
            <person name="Arachchi H.M."/>
            <person name="Berlin A.M."/>
            <person name="Chapman S.B."/>
            <person name="Dewar J."/>
            <person name="Goldberg J."/>
            <person name="Griggs A."/>
            <person name="Gujja S."/>
            <person name="Hansen M."/>
            <person name="Howarth C."/>
            <person name="Imamovic A."/>
            <person name="Larimer J."/>
            <person name="McCowan C."/>
            <person name="Murphy C."/>
            <person name="Neiman D."/>
            <person name="Pearson M."/>
            <person name="Priest M."/>
            <person name="Roberts A."/>
            <person name="Saif S."/>
            <person name="Shea T."/>
            <person name="Sisk P."/>
            <person name="Sykes S."/>
            <person name="Wortman J."/>
            <person name="Nusbaum C."/>
            <person name="Birren B."/>
        </authorList>
    </citation>
    <scope>NUCLEOTIDE SEQUENCE [LARGE SCALE GENOMIC DNA]</scope>
    <source>
        <strain evidence="1 2">NIPH 900</strain>
    </source>
</reference>
<proteinExistence type="predicted"/>
<dbReference type="EMBL" id="APPI01000010">
    <property type="protein sequence ID" value="ENV14276.1"/>
    <property type="molecule type" value="Genomic_DNA"/>
</dbReference>
<protein>
    <submittedName>
        <fullName evidence="1">Uncharacterized protein</fullName>
    </submittedName>
</protein>
<evidence type="ECO:0000313" key="2">
    <source>
        <dbReference type="Proteomes" id="UP000018438"/>
    </source>
</evidence>
<dbReference type="AlphaFoldDB" id="N8WQM2"/>
<organism evidence="1 2">
    <name type="scientific">Acinetobacter schindleri NIPH 900</name>
    <dbReference type="NCBI Taxonomy" id="1217675"/>
    <lineage>
        <taxon>Bacteria</taxon>
        <taxon>Pseudomonadati</taxon>
        <taxon>Pseudomonadota</taxon>
        <taxon>Gammaproteobacteria</taxon>
        <taxon>Moraxellales</taxon>
        <taxon>Moraxellaceae</taxon>
        <taxon>Acinetobacter</taxon>
    </lineage>
</organism>
<gene>
    <name evidence="1" type="ORF">F965_00519</name>
</gene>
<comment type="caution">
    <text evidence="1">The sequence shown here is derived from an EMBL/GenBank/DDBJ whole genome shotgun (WGS) entry which is preliminary data.</text>
</comment>
<dbReference type="RefSeq" id="WP_004812533.1">
    <property type="nucleotide sequence ID" value="NZ_KB849450.1"/>
</dbReference>
<dbReference type="Pfam" id="PF22337">
    <property type="entry name" value="Phage_fiber_rpt"/>
    <property type="match status" value="4"/>
</dbReference>
<evidence type="ECO:0000313" key="1">
    <source>
        <dbReference type="EMBL" id="ENV14276.1"/>
    </source>
</evidence>
<dbReference type="PATRIC" id="fig|1217675.3.peg.498"/>
<dbReference type="HOGENOM" id="CLU_1335163_0_0_6"/>
<dbReference type="InterPro" id="IPR054500">
    <property type="entry name" value="Phage_fiber_rpt"/>
</dbReference>